<dbReference type="AlphaFoldDB" id="A0A846XIG4"/>
<comment type="caution">
    <text evidence="1">The sequence shown here is derived from an EMBL/GenBank/DDBJ whole genome shotgun (WGS) entry which is preliminary data.</text>
</comment>
<dbReference type="EMBL" id="JAAXOO010000004">
    <property type="protein sequence ID" value="NKY35029.1"/>
    <property type="molecule type" value="Genomic_DNA"/>
</dbReference>
<evidence type="ECO:0000313" key="1">
    <source>
        <dbReference type="EMBL" id="NKY35029.1"/>
    </source>
</evidence>
<sequence>MTEIPALPFRAPGSRAMAATLRLLHSGKPWVTDDPKILRQIADRLRALDYPTPHCGKEAPLGGYAHAHQVMAVHAAHRCPRYEAALEYTAKARP</sequence>
<protein>
    <submittedName>
        <fullName evidence="1">Uncharacterized protein</fullName>
    </submittedName>
</protein>
<dbReference type="Proteomes" id="UP000565715">
    <property type="component" value="Unassembled WGS sequence"/>
</dbReference>
<gene>
    <name evidence="1" type="ORF">HGA13_18405</name>
</gene>
<evidence type="ECO:0000313" key="2">
    <source>
        <dbReference type="Proteomes" id="UP000565715"/>
    </source>
</evidence>
<accession>A0A846XIG4</accession>
<name>A0A846XIG4_9NOCA</name>
<organism evidence="1 2">
    <name type="scientific">Nocardia speluncae</name>
    <dbReference type="NCBI Taxonomy" id="419477"/>
    <lineage>
        <taxon>Bacteria</taxon>
        <taxon>Bacillati</taxon>
        <taxon>Actinomycetota</taxon>
        <taxon>Actinomycetes</taxon>
        <taxon>Mycobacteriales</taxon>
        <taxon>Nocardiaceae</taxon>
        <taxon>Nocardia</taxon>
    </lineage>
</organism>
<reference evidence="1 2" key="1">
    <citation type="submission" date="2020-04" db="EMBL/GenBank/DDBJ databases">
        <title>MicrobeNet Type strains.</title>
        <authorList>
            <person name="Nicholson A.C."/>
        </authorList>
    </citation>
    <scope>NUCLEOTIDE SEQUENCE [LARGE SCALE GENOMIC DNA]</scope>
    <source>
        <strain evidence="1 2">DSM 45078</strain>
    </source>
</reference>
<dbReference type="RefSeq" id="WP_168443460.1">
    <property type="nucleotide sequence ID" value="NZ_JAAXOO010000004.1"/>
</dbReference>
<keyword evidence="2" id="KW-1185">Reference proteome</keyword>
<proteinExistence type="predicted"/>